<dbReference type="RefSeq" id="WP_114545451.1">
    <property type="nucleotide sequence ID" value="NZ_PPTT01000005.1"/>
</dbReference>
<keyword evidence="2" id="KW-0012">Acyltransferase</keyword>
<reference evidence="5 7" key="1">
    <citation type="journal article" date="2018" name="Elife">
        <title>Discovery and characterization of a prevalent human gut bacterial enzyme sufficient for the inactivation of a family of plant toxins.</title>
        <authorList>
            <person name="Koppel N."/>
            <person name="Bisanz J.E."/>
            <person name="Pandelia M.E."/>
            <person name="Turnbaugh P.J."/>
            <person name="Balskus E.P."/>
        </authorList>
    </citation>
    <scope>NUCLEOTIDE SEQUENCE [LARGE SCALE GENOMIC DNA]</scope>
    <source>
        <strain evidence="5 7">DSM 16107</strain>
    </source>
</reference>
<dbReference type="PANTHER" id="PTHR43792">
    <property type="entry name" value="GNAT FAMILY, PUTATIVE (AFU_ORTHOLOGUE AFUA_3G00765)-RELATED-RELATED"/>
    <property type="match status" value="1"/>
</dbReference>
<organism evidence="6 8">
    <name type="scientific">Eggerthella sinensis</name>
    <dbReference type="NCBI Taxonomy" id="242230"/>
    <lineage>
        <taxon>Bacteria</taxon>
        <taxon>Bacillati</taxon>
        <taxon>Actinomycetota</taxon>
        <taxon>Coriobacteriia</taxon>
        <taxon>Eggerthellales</taxon>
        <taxon>Eggerthellaceae</taxon>
        <taxon>Eggerthella</taxon>
    </lineage>
</organism>
<evidence type="ECO:0000259" key="4">
    <source>
        <dbReference type="PROSITE" id="PS51186"/>
    </source>
</evidence>
<sequence>MPLAVSACLLREPCRYDGEARPCEAVRSLREAGCELLPVCPEVLGGLAVPRLPSEIATAERAVRVTASDGSDVTDAFLEGAAKTLEQVQEAGCKLAVLKAKSPSCGNGAVYDGAFTGALVPGYGLAARALREAGVRVVDEVQLQACLEASEARRPGQPAALLAATSAECPVLETERLVLRPLVSEDIDDVFAYCSNPAVGPDAGWPPHRTREDAHVFVEIIASAPHVFGIFEKRGEGSGSNVGETGPCIGSIGLIGDPQRRNVDCLMLGYALAQQAWGKGYMTEASNEVLRYGFEELGLLMATCTHYAFNERSRRVIEKSGFVHEGTIHGVEATPDGIMQDCESYYLTRERWTSTVGSLSTSLR</sequence>
<evidence type="ECO:0000313" key="5">
    <source>
        <dbReference type="EMBL" id="RDB70423.1"/>
    </source>
</evidence>
<evidence type="ECO:0000313" key="8">
    <source>
        <dbReference type="Proteomes" id="UP000270112"/>
    </source>
</evidence>
<reference evidence="8" key="2">
    <citation type="submission" date="2018-05" db="EMBL/GenBank/DDBJ databases">
        <title>Genome Sequencing of selected type strains of the family Eggerthellaceae.</title>
        <authorList>
            <person name="Danylec N."/>
            <person name="Stoll D.A."/>
            <person name="Doetsch A."/>
            <person name="Huch M."/>
        </authorList>
    </citation>
    <scope>NUCLEOTIDE SEQUENCE [LARGE SCALE GENOMIC DNA]</scope>
    <source>
        <strain evidence="8">DSM 16107</strain>
    </source>
</reference>
<dbReference type="Gene3D" id="3.40.630.30">
    <property type="match status" value="1"/>
</dbReference>
<dbReference type="PANTHER" id="PTHR43792:SF8">
    <property type="entry name" value="[RIBOSOMAL PROTEIN US5]-ALANINE N-ACETYLTRANSFERASE"/>
    <property type="match status" value="1"/>
</dbReference>
<evidence type="ECO:0000313" key="6">
    <source>
        <dbReference type="EMBL" id="RNM42711.1"/>
    </source>
</evidence>
<feature type="domain" description="N-acetyltransferase" evidence="4">
    <location>
        <begin position="177"/>
        <end position="352"/>
    </location>
</feature>
<dbReference type="Proteomes" id="UP000253817">
    <property type="component" value="Unassembled WGS sequence"/>
</dbReference>
<proteinExistence type="inferred from homology"/>
<dbReference type="InterPro" id="IPR016181">
    <property type="entry name" value="Acyl_CoA_acyltransferase"/>
</dbReference>
<dbReference type="SUPFAM" id="SSF55729">
    <property type="entry name" value="Acyl-CoA N-acyltransferases (Nat)"/>
    <property type="match status" value="1"/>
</dbReference>
<dbReference type="Pfam" id="PF04463">
    <property type="entry name" value="2-thiour_desulf"/>
    <property type="match status" value="1"/>
</dbReference>
<evidence type="ECO:0000256" key="1">
    <source>
        <dbReference type="ARBA" id="ARBA00022679"/>
    </source>
</evidence>
<dbReference type="GO" id="GO:0008999">
    <property type="term" value="F:protein-N-terminal-alanine acetyltransferase activity"/>
    <property type="evidence" value="ECO:0007669"/>
    <property type="project" value="TreeGrafter"/>
</dbReference>
<dbReference type="AlphaFoldDB" id="A0A3N0J0E5"/>
<dbReference type="PROSITE" id="PS51186">
    <property type="entry name" value="GNAT"/>
    <property type="match status" value="1"/>
</dbReference>
<dbReference type="GO" id="GO:0005737">
    <property type="term" value="C:cytoplasm"/>
    <property type="evidence" value="ECO:0007669"/>
    <property type="project" value="TreeGrafter"/>
</dbReference>
<evidence type="ECO:0000256" key="2">
    <source>
        <dbReference type="ARBA" id="ARBA00023315"/>
    </source>
</evidence>
<evidence type="ECO:0000313" key="7">
    <source>
        <dbReference type="Proteomes" id="UP000253817"/>
    </source>
</evidence>
<accession>A0A3N0J0E5</accession>
<gene>
    <name evidence="5" type="ORF">C1876_04125</name>
    <name evidence="6" type="ORF">DMP09_03685</name>
</gene>
<dbReference type="InterPro" id="IPR007553">
    <property type="entry name" value="2-thiour_desulf"/>
</dbReference>
<dbReference type="EMBL" id="PPTT01000005">
    <property type="protein sequence ID" value="RDB70423.1"/>
    <property type="molecule type" value="Genomic_DNA"/>
</dbReference>
<dbReference type="OrthoDB" id="9132139at2"/>
<comment type="caution">
    <text evidence="6">The sequence shown here is derived from an EMBL/GenBank/DDBJ whole genome shotgun (WGS) entry which is preliminary data.</text>
</comment>
<name>A0A3N0J0E5_9ACTN</name>
<dbReference type="InterPro" id="IPR000182">
    <property type="entry name" value="GNAT_dom"/>
</dbReference>
<dbReference type="EMBL" id="QICC01000008">
    <property type="protein sequence ID" value="RNM42711.1"/>
    <property type="molecule type" value="Genomic_DNA"/>
</dbReference>
<dbReference type="InterPro" id="IPR051531">
    <property type="entry name" value="N-acetyltransferase"/>
</dbReference>
<evidence type="ECO:0000256" key="3">
    <source>
        <dbReference type="ARBA" id="ARBA00038502"/>
    </source>
</evidence>
<comment type="similarity">
    <text evidence="3">Belongs to the acetyltransferase family. RimJ subfamily.</text>
</comment>
<reference evidence="6" key="3">
    <citation type="journal article" date="2019" name="Microbiol. Resour. Announc.">
        <title>Draft Genome Sequences of Type Strains of Gordonibacter faecihominis, Paraeggerthella hongkongensis, Parvibacter caecicola,Slackia equolifaciens, Slackia faecicanis, and Slackia isoflavoniconvertens.</title>
        <authorList>
            <person name="Danylec N."/>
            <person name="Stoll D.A."/>
            <person name="Dotsch A."/>
            <person name="Huch M."/>
        </authorList>
    </citation>
    <scope>NUCLEOTIDE SEQUENCE</scope>
    <source>
        <strain evidence="6">DSM 16107</strain>
    </source>
</reference>
<dbReference type="Pfam" id="PF13302">
    <property type="entry name" value="Acetyltransf_3"/>
    <property type="match status" value="1"/>
</dbReference>
<keyword evidence="1 6" id="KW-0808">Transferase</keyword>
<keyword evidence="7" id="KW-1185">Reference proteome</keyword>
<protein>
    <submittedName>
        <fullName evidence="6">GNAT family N-acetyltransferase</fullName>
    </submittedName>
</protein>
<dbReference type="Proteomes" id="UP000270112">
    <property type="component" value="Unassembled WGS sequence"/>
</dbReference>